<dbReference type="CDD" id="cd01043">
    <property type="entry name" value="DPS"/>
    <property type="match status" value="1"/>
</dbReference>
<reference evidence="4 5" key="1">
    <citation type="submission" date="2018-01" db="EMBL/GenBank/DDBJ databases">
        <title>Genomic Encyclopedia of Type Strains, Phase III (KMG-III): the genomes of soil and plant-associated and newly described type strains.</title>
        <authorList>
            <person name="Whitman W."/>
        </authorList>
    </citation>
    <scope>NUCLEOTIDE SEQUENCE [LARGE SCALE GENOMIC DNA]</scope>
    <source>
        <strain evidence="4 5">HKI456</strain>
    </source>
</reference>
<sequence length="160" mass="17606">MSLHPTRNTLPEDIRRQSIGLLGQSLITAIDLQRQAKQAHWNVQGPQFIALHLLFDEVHSAAVEWADLSAERLVALGGTADGRIQQVAGQSPLPPYPLELRDGKDHVRQLADALAKYGQQVHQAIIATADVGDPTSSDLFTEISRGVDEHLWKVDAHHYG</sequence>
<dbReference type="GO" id="GO:0003677">
    <property type="term" value="F:DNA binding"/>
    <property type="evidence" value="ECO:0007669"/>
    <property type="project" value="UniProtKB-KW"/>
</dbReference>
<evidence type="ECO:0000259" key="3">
    <source>
        <dbReference type="Pfam" id="PF00210"/>
    </source>
</evidence>
<comment type="caution">
    <text evidence="4">The sequence shown here is derived from an EMBL/GenBank/DDBJ whole genome shotgun (WGS) entry which is preliminary data.</text>
</comment>
<evidence type="ECO:0000256" key="2">
    <source>
        <dbReference type="RuleBase" id="RU003875"/>
    </source>
</evidence>
<accession>A0A2P5K9Z4</accession>
<proteinExistence type="inferred from homology"/>
<feature type="domain" description="Ferritin/DPS" evidence="3">
    <location>
        <begin position="30"/>
        <end position="157"/>
    </location>
</feature>
<evidence type="ECO:0000313" key="5">
    <source>
        <dbReference type="Proteomes" id="UP000243096"/>
    </source>
</evidence>
<dbReference type="OrthoDB" id="9797687at2"/>
<name>A0A2P5K9Z4_9BURK</name>
<dbReference type="Proteomes" id="UP000243096">
    <property type="component" value="Unassembled WGS sequence"/>
</dbReference>
<dbReference type="InterPro" id="IPR023188">
    <property type="entry name" value="DPS_DNA-bd_CS"/>
</dbReference>
<dbReference type="InterPro" id="IPR012347">
    <property type="entry name" value="Ferritin-like"/>
</dbReference>
<dbReference type="RefSeq" id="WP_104077720.1">
    <property type="nucleotide sequence ID" value="NZ_CP062178.1"/>
</dbReference>
<dbReference type="InterPro" id="IPR002177">
    <property type="entry name" value="DPS_DNA-bd"/>
</dbReference>
<dbReference type="PROSITE" id="PS00818">
    <property type="entry name" value="DPS_1"/>
    <property type="match status" value="1"/>
</dbReference>
<dbReference type="PIRSF" id="PIRSF005900">
    <property type="entry name" value="Dps"/>
    <property type="match status" value="1"/>
</dbReference>
<organism evidence="4 5">
    <name type="scientific">Mycetohabitans endofungorum</name>
    <dbReference type="NCBI Taxonomy" id="417203"/>
    <lineage>
        <taxon>Bacteria</taxon>
        <taxon>Pseudomonadati</taxon>
        <taxon>Pseudomonadota</taxon>
        <taxon>Betaproteobacteria</taxon>
        <taxon>Burkholderiales</taxon>
        <taxon>Burkholderiaceae</taxon>
        <taxon>Mycetohabitans</taxon>
    </lineage>
</organism>
<dbReference type="PRINTS" id="PR01346">
    <property type="entry name" value="HELNAPAPROT"/>
</dbReference>
<dbReference type="Pfam" id="PF00210">
    <property type="entry name" value="Ferritin"/>
    <property type="match status" value="1"/>
</dbReference>
<dbReference type="InterPro" id="IPR008331">
    <property type="entry name" value="Ferritin_DPS_dom"/>
</dbReference>
<dbReference type="NCBIfam" id="NF006975">
    <property type="entry name" value="PRK09448.1"/>
    <property type="match status" value="1"/>
</dbReference>
<keyword evidence="5" id="KW-1185">Reference proteome</keyword>
<dbReference type="SUPFAM" id="SSF47240">
    <property type="entry name" value="Ferritin-like"/>
    <property type="match status" value="1"/>
</dbReference>
<dbReference type="GO" id="GO:0008199">
    <property type="term" value="F:ferric iron binding"/>
    <property type="evidence" value="ECO:0007669"/>
    <property type="project" value="InterPro"/>
</dbReference>
<dbReference type="InterPro" id="IPR009078">
    <property type="entry name" value="Ferritin-like_SF"/>
</dbReference>
<dbReference type="GO" id="GO:0016722">
    <property type="term" value="F:oxidoreductase activity, acting on metal ions"/>
    <property type="evidence" value="ECO:0007669"/>
    <property type="project" value="InterPro"/>
</dbReference>
<dbReference type="PANTHER" id="PTHR42932:SF3">
    <property type="entry name" value="DNA PROTECTION DURING STARVATION PROTEIN"/>
    <property type="match status" value="1"/>
</dbReference>
<evidence type="ECO:0000256" key="1">
    <source>
        <dbReference type="ARBA" id="ARBA00009497"/>
    </source>
</evidence>
<dbReference type="AlphaFoldDB" id="A0A2P5K9Z4"/>
<protein>
    <submittedName>
        <fullName evidence="4">Starvation-inducible DNA-binding protein</fullName>
    </submittedName>
</protein>
<evidence type="ECO:0000313" key="4">
    <source>
        <dbReference type="EMBL" id="PPB83445.1"/>
    </source>
</evidence>
<keyword evidence="4" id="KW-0238">DNA-binding</keyword>
<dbReference type="PANTHER" id="PTHR42932">
    <property type="entry name" value="GENERAL STRESS PROTEIN 20U"/>
    <property type="match status" value="1"/>
</dbReference>
<dbReference type="Gene3D" id="1.20.1260.10">
    <property type="match status" value="1"/>
</dbReference>
<gene>
    <name evidence="4" type="ORF">B0O95_108106</name>
</gene>
<dbReference type="EMBL" id="PRDW01000008">
    <property type="protein sequence ID" value="PPB83445.1"/>
    <property type="molecule type" value="Genomic_DNA"/>
</dbReference>
<comment type="similarity">
    <text evidence="1 2">Belongs to the Dps family.</text>
</comment>